<keyword evidence="2 7" id="KW-0227">DNA damage</keyword>
<dbReference type="CDD" id="cd10434">
    <property type="entry name" value="GIY-YIG_UvrC_Cho"/>
    <property type="match status" value="1"/>
</dbReference>
<dbReference type="PROSITE" id="PS50164">
    <property type="entry name" value="GIY_YIG"/>
    <property type="match status" value="1"/>
</dbReference>
<keyword evidence="1 7" id="KW-0963">Cytoplasm</keyword>
<dbReference type="InterPro" id="IPR047296">
    <property type="entry name" value="GIY-YIG_UvrC_Cho"/>
</dbReference>
<evidence type="ECO:0000259" key="8">
    <source>
        <dbReference type="PROSITE" id="PS50164"/>
    </source>
</evidence>
<comment type="caution">
    <text evidence="10">The sequence shown here is derived from an EMBL/GenBank/DDBJ whole genome shotgun (WGS) entry which is preliminary data.</text>
</comment>
<name>A0ABS5KBV8_9BACT</name>
<comment type="similarity">
    <text evidence="7">Belongs to the UvrC family.</text>
</comment>
<dbReference type="PROSITE" id="PS50165">
    <property type="entry name" value="UVRC"/>
    <property type="match status" value="1"/>
</dbReference>
<evidence type="ECO:0000256" key="6">
    <source>
        <dbReference type="ARBA" id="ARBA00023236"/>
    </source>
</evidence>
<protein>
    <recommendedName>
        <fullName evidence="7">UvrABC system protein C</fullName>
        <shortName evidence="7">Protein UvrC</shortName>
    </recommendedName>
    <alternativeName>
        <fullName evidence="7">Excinuclease ABC subunit C</fullName>
    </alternativeName>
</protein>
<keyword evidence="5 7" id="KW-0234">DNA repair</keyword>
<sequence>MINSRSDRENQLKLLVQALPSSPGVYQYFNEDGVIIYIGKAKDLKKRVSSYFTKQQDNGKTRILVNKIADIKHLVVESEEDALLLENNLIKKYQPRYNILLKDDKSFPYIVVKNEPFPRVFQTRNFVRDGSTYYGPYTSVGMVRTLIELFRQIYPLRTCKHNLSQENIRAGKFRECLEYHIGKCKAPCIGQYDEQIYAENIAAIKDILSGNISSVLKYMHKIMLNYADELAFEQAEEVKNKIELLKGYQSKSTVVNPKITNVDVFSIIDDEKAGFVNFLRVVDGAIIQSHTMEFRKKLDESASDILLMAISEIQNRLHFLAREVLVPIKLDIELERTKLLVPKIGDKKKLMDLSERNVKYYRLDKLKQQSLHKKEPREERILKVMQADLRLKVLPRHIECFDNSNIQGTNPVAACVVFRNAKPYKKDYRHFNIKTVIGPNDFASMEEVVYRRYKRLKEEGQGLPQLVVIDGGKGQLGAAVKILRELGLSEQISVIGIAKRLEEIFYPGDPIPLYLDKNSETLKIIQHLRNEAHRFGITFHRQKRSINFITSELNEIPGIGDKTIEALFNNFKSFNNIKSATLENLTSIIGKDKGNKVYSYFNRGKMD</sequence>
<dbReference type="InterPro" id="IPR000305">
    <property type="entry name" value="GIY-YIG_endonuc"/>
</dbReference>
<dbReference type="Pfam" id="PF08459">
    <property type="entry name" value="UvrC_RNaseH_dom"/>
    <property type="match status" value="1"/>
</dbReference>
<evidence type="ECO:0000259" key="9">
    <source>
        <dbReference type="PROSITE" id="PS50165"/>
    </source>
</evidence>
<dbReference type="PANTHER" id="PTHR30562:SF1">
    <property type="entry name" value="UVRABC SYSTEM PROTEIN C"/>
    <property type="match status" value="1"/>
</dbReference>
<feature type="domain" description="GIY-YIG" evidence="8">
    <location>
        <begin position="21"/>
        <end position="99"/>
    </location>
</feature>
<keyword evidence="4 7" id="KW-0267">Excision nuclease</keyword>
<evidence type="ECO:0000256" key="4">
    <source>
        <dbReference type="ARBA" id="ARBA00022881"/>
    </source>
</evidence>
<dbReference type="Gene3D" id="3.40.1440.10">
    <property type="entry name" value="GIY-YIG endonuclease"/>
    <property type="match status" value="1"/>
</dbReference>
<reference evidence="10 11" key="1">
    <citation type="journal article" date="2014" name="Int. J. Syst. Evol. Microbiol.">
        <title>Carboxylicivirga gen. nov. in the family Marinilabiliaceae with two novel species, Carboxylicivirga mesophila sp. nov. and Carboxylicivirga taeanensis sp. nov., and reclassification of Cytophaga fermentans as Saccharicrinis fermentans gen. nov., comb. nov.</title>
        <authorList>
            <person name="Yang S.H."/>
            <person name="Seo H.S."/>
            <person name="Woo J.H."/>
            <person name="Oh H.M."/>
            <person name="Jang H."/>
            <person name="Lee J.H."/>
            <person name="Kim S.J."/>
            <person name="Kwon K.K."/>
        </authorList>
    </citation>
    <scope>NUCLEOTIDE SEQUENCE [LARGE SCALE GENOMIC DNA]</scope>
    <source>
        <strain evidence="10 11">JCM 18290</strain>
    </source>
</reference>
<dbReference type="InterPro" id="IPR036876">
    <property type="entry name" value="UVR_dom_sf"/>
</dbReference>
<evidence type="ECO:0000256" key="7">
    <source>
        <dbReference type="HAMAP-Rule" id="MF_00203"/>
    </source>
</evidence>
<dbReference type="Pfam" id="PF01541">
    <property type="entry name" value="GIY-YIG"/>
    <property type="match status" value="1"/>
</dbReference>
<gene>
    <name evidence="7 10" type="primary">uvrC</name>
    <name evidence="10" type="ORF">KEM09_14020</name>
</gene>
<dbReference type="InterPro" id="IPR038476">
    <property type="entry name" value="UvrC_RNase_H_dom_sf"/>
</dbReference>
<dbReference type="InterPro" id="IPR001162">
    <property type="entry name" value="UvrC_RNase_H_dom"/>
</dbReference>
<dbReference type="SUPFAM" id="SSF47781">
    <property type="entry name" value="RuvA domain 2-like"/>
    <property type="match status" value="1"/>
</dbReference>
<dbReference type="Pfam" id="PF14520">
    <property type="entry name" value="HHH_5"/>
    <property type="match status" value="1"/>
</dbReference>
<dbReference type="Pfam" id="PF22920">
    <property type="entry name" value="UvrC_RNaseH"/>
    <property type="match status" value="1"/>
</dbReference>
<comment type="function">
    <text evidence="7">The UvrABC repair system catalyzes the recognition and processing of DNA lesions. UvrC both incises the 5' and 3' sides of the lesion. The N-terminal half is responsible for the 3' incision and the C-terminal half is responsible for the 5' incision.</text>
</comment>
<dbReference type="SMART" id="SM00465">
    <property type="entry name" value="GIYc"/>
    <property type="match status" value="1"/>
</dbReference>
<evidence type="ECO:0000313" key="10">
    <source>
        <dbReference type="EMBL" id="MBS2212529.1"/>
    </source>
</evidence>
<evidence type="ECO:0000256" key="1">
    <source>
        <dbReference type="ARBA" id="ARBA00022490"/>
    </source>
</evidence>
<dbReference type="EMBL" id="JAGUCN010000016">
    <property type="protein sequence ID" value="MBS2212529.1"/>
    <property type="molecule type" value="Genomic_DNA"/>
</dbReference>
<dbReference type="SUPFAM" id="SSF82771">
    <property type="entry name" value="GIY-YIG endonuclease"/>
    <property type="match status" value="1"/>
</dbReference>
<keyword evidence="6 7" id="KW-0742">SOS response</keyword>
<evidence type="ECO:0000256" key="2">
    <source>
        <dbReference type="ARBA" id="ARBA00022763"/>
    </source>
</evidence>
<dbReference type="InterPro" id="IPR004791">
    <property type="entry name" value="UvrC"/>
</dbReference>
<dbReference type="Gene3D" id="1.10.150.20">
    <property type="entry name" value="5' to 3' exonuclease, C-terminal subdomain"/>
    <property type="match status" value="1"/>
</dbReference>
<dbReference type="HAMAP" id="MF_00203">
    <property type="entry name" value="UvrC"/>
    <property type="match status" value="1"/>
</dbReference>
<dbReference type="InterPro" id="IPR050066">
    <property type="entry name" value="UvrABC_protein_C"/>
</dbReference>
<dbReference type="Gene3D" id="3.30.420.340">
    <property type="entry name" value="UvrC, RNAse H endonuclease domain"/>
    <property type="match status" value="1"/>
</dbReference>
<proteinExistence type="inferred from homology"/>
<dbReference type="NCBIfam" id="TIGR00194">
    <property type="entry name" value="uvrC"/>
    <property type="match status" value="1"/>
</dbReference>
<dbReference type="RefSeq" id="WP_212229228.1">
    <property type="nucleotide sequence ID" value="NZ_JAGUCN010000016.1"/>
</dbReference>
<keyword evidence="11" id="KW-1185">Reference proteome</keyword>
<evidence type="ECO:0000256" key="3">
    <source>
        <dbReference type="ARBA" id="ARBA00022769"/>
    </source>
</evidence>
<dbReference type="Proteomes" id="UP000721861">
    <property type="component" value="Unassembled WGS sequence"/>
</dbReference>
<dbReference type="SUPFAM" id="SSF46600">
    <property type="entry name" value="C-terminal UvrC-binding domain of UvrB"/>
    <property type="match status" value="1"/>
</dbReference>
<evidence type="ECO:0000256" key="5">
    <source>
        <dbReference type="ARBA" id="ARBA00023204"/>
    </source>
</evidence>
<dbReference type="PANTHER" id="PTHR30562">
    <property type="entry name" value="UVRC/OXIDOREDUCTASE"/>
    <property type="match status" value="1"/>
</dbReference>
<dbReference type="InterPro" id="IPR010994">
    <property type="entry name" value="RuvA_2-like"/>
</dbReference>
<organism evidence="10 11">
    <name type="scientific">Carboxylicivirga mesophila</name>
    <dbReference type="NCBI Taxonomy" id="1166478"/>
    <lineage>
        <taxon>Bacteria</taxon>
        <taxon>Pseudomonadati</taxon>
        <taxon>Bacteroidota</taxon>
        <taxon>Bacteroidia</taxon>
        <taxon>Marinilabiliales</taxon>
        <taxon>Marinilabiliaceae</taxon>
        <taxon>Carboxylicivirga</taxon>
    </lineage>
</organism>
<feature type="domain" description="UvrC family homology region profile" evidence="9">
    <location>
        <begin position="298"/>
        <end position="483"/>
    </location>
</feature>
<keyword evidence="3 7" id="KW-0228">DNA excision</keyword>
<accession>A0ABS5KBV8</accession>
<keyword evidence="10" id="KW-0378">Hydrolase</keyword>
<comment type="subunit">
    <text evidence="7">Interacts with UvrB in an incision complex.</text>
</comment>
<comment type="subcellular location">
    <subcellularLocation>
        <location evidence="7">Cytoplasm</location>
    </subcellularLocation>
</comment>
<evidence type="ECO:0000313" key="11">
    <source>
        <dbReference type="Proteomes" id="UP000721861"/>
    </source>
</evidence>
<dbReference type="GO" id="GO:0016787">
    <property type="term" value="F:hydrolase activity"/>
    <property type="evidence" value="ECO:0007669"/>
    <property type="project" value="UniProtKB-KW"/>
</dbReference>
<dbReference type="InterPro" id="IPR035901">
    <property type="entry name" value="GIY-YIG_endonuc_sf"/>
</dbReference>